<dbReference type="Pfam" id="PF00392">
    <property type="entry name" value="GntR"/>
    <property type="match status" value="1"/>
</dbReference>
<dbReference type="InterPro" id="IPR011711">
    <property type="entry name" value="GntR_C"/>
</dbReference>
<dbReference type="STRING" id="2045.KR76_19670"/>
<dbReference type="AlphaFoldDB" id="A0A0C5XHI5"/>
<proteinExistence type="predicted"/>
<evidence type="ECO:0000256" key="1">
    <source>
        <dbReference type="ARBA" id="ARBA00023015"/>
    </source>
</evidence>
<protein>
    <submittedName>
        <fullName evidence="4">Transcriptional regulator, GntR family</fullName>
    </submittedName>
</protein>
<evidence type="ECO:0000313" key="4">
    <source>
        <dbReference type="EMBL" id="AJR18621.1"/>
    </source>
</evidence>
<keyword evidence="3" id="KW-0804">Transcription</keyword>
<dbReference type="CDD" id="cd07377">
    <property type="entry name" value="WHTH_GntR"/>
    <property type="match status" value="1"/>
</dbReference>
<evidence type="ECO:0000256" key="3">
    <source>
        <dbReference type="ARBA" id="ARBA00023163"/>
    </source>
</evidence>
<dbReference type="Gene3D" id="1.10.10.10">
    <property type="entry name" value="Winged helix-like DNA-binding domain superfamily/Winged helix DNA-binding domain"/>
    <property type="match status" value="1"/>
</dbReference>
<dbReference type="PANTHER" id="PTHR43537:SF5">
    <property type="entry name" value="UXU OPERON TRANSCRIPTIONAL REGULATOR"/>
    <property type="match status" value="1"/>
</dbReference>
<dbReference type="SUPFAM" id="SSF48008">
    <property type="entry name" value="GntR ligand-binding domain-like"/>
    <property type="match status" value="1"/>
</dbReference>
<dbReference type="Proteomes" id="UP000030300">
    <property type="component" value="Chromosome"/>
</dbReference>
<dbReference type="InterPro" id="IPR036390">
    <property type="entry name" value="WH_DNA-bd_sf"/>
</dbReference>
<dbReference type="SMART" id="SM00345">
    <property type="entry name" value="HTH_GNTR"/>
    <property type="match status" value="1"/>
</dbReference>
<dbReference type="SUPFAM" id="SSF46785">
    <property type="entry name" value="Winged helix' DNA-binding domain"/>
    <property type="match status" value="1"/>
</dbReference>
<keyword evidence="2" id="KW-0238">DNA-binding</keyword>
<dbReference type="InterPro" id="IPR036388">
    <property type="entry name" value="WH-like_DNA-bd_sf"/>
</dbReference>
<dbReference type="Gene3D" id="1.20.120.530">
    <property type="entry name" value="GntR ligand-binding domain-like"/>
    <property type="match status" value="1"/>
</dbReference>
<keyword evidence="1" id="KW-0805">Transcription regulation</keyword>
<dbReference type="RefSeq" id="WP_052138893.1">
    <property type="nucleotide sequence ID" value="NZ_BJMC01000022.1"/>
</dbReference>
<dbReference type="PANTHER" id="PTHR43537">
    <property type="entry name" value="TRANSCRIPTIONAL REGULATOR, GNTR FAMILY"/>
    <property type="match status" value="1"/>
</dbReference>
<dbReference type="KEGG" id="psim:KR76_19670"/>
<sequence>MLERANTSQAVADVVVQRIISGELAAGDRIDLDALGKSLGVSRSPIREALIQLERDGLVEMPYHRGAFIAEIGVADVREGFTLYALLSALPARTVVSRRDPEVWAELTEAAEAALAAGSVDEFEKQAQRFRRVIARAAGGPHLRSLLRTFNGLVRVASRLSMEDDLEQERSLFRAEFEAFRDDTPAAAVTATVRHVVGTGEHAVRVLRDRGVLPDSEGDALDVTVEDLLTVGNLVRPEGEA</sequence>
<dbReference type="PROSITE" id="PS50949">
    <property type="entry name" value="HTH_GNTR"/>
    <property type="match status" value="1"/>
</dbReference>
<dbReference type="GO" id="GO:0003677">
    <property type="term" value="F:DNA binding"/>
    <property type="evidence" value="ECO:0007669"/>
    <property type="project" value="UniProtKB-KW"/>
</dbReference>
<keyword evidence="5" id="KW-1185">Reference proteome</keyword>
<name>A0A0C5XHI5_NOCSI</name>
<dbReference type="InterPro" id="IPR008920">
    <property type="entry name" value="TF_FadR/GntR_C"/>
</dbReference>
<reference evidence="4 5" key="1">
    <citation type="journal article" date="2015" name="Genome Announc.">
        <title>Complete Genome Sequence of Steroid-Transforming Nocardioides simplex VKM Ac-2033D.</title>
        <authorList>
            <person name="Shtratnikova V.Y."/>
            <person name="Schelkunov M.I."/>
            <person name="Pekov Y.A."/>
            <person name="Fokina V.V."/>
            <person name="Logacheva M.D."/>
            <person name="Sokolov S.L."/>
            <person name="Bragin E.Y."/>
            <person name="Ashapkin V.V."/>
            <person name="Donova M.V."/>
        </authorList>
    </citation>
    <scope>NUCLEOTIDE SEQUENCE [LARGE SCALE GENOMIC DNA]</scope>
    <source>
        <strain evidence="4 5">VKM Ac-2033D</strain>
    </source>
</reference>
<accession>A0A0C5XHI5</accession>
<gene>
    <name evidence="4" type="ORF">KR76_19670</name>
</gene>
<dbReference type="InterPro" id="IPR000524">
    <property type="entry name" value="Tscrpt_reg_HTH_GntR"/>
</dbReference>
<evidence type="ECO:0000313" key="5">
    <source>
        <dbReference type="Proteomes" id="UP000030300"/>
    </source>
</evidence>
<dbReference type="GO" id="GO:0003700">
    <property type="term" value="F:DNA-binding transcription factor activity"/>
    <property type="evidence" value="ECO:0007669"/>
    <property type="project" value="InterPro"/>
</dbReference>
<dbReference type="Pfam" id="PF07729">
    <property type="entry name" value="FCD"/>
    <property type="match status" value="1"/>
</dbReference>
<dbReference type="HOGENOM" id="CLU_017584_5_4_11"/>
<dbReference type="OrthoDB" id="3267569at2"/>
<organism evidence="4 5">
    <name type="scientific">Nocardioides simplex</name>
    <name type="common">Arthrobacter simplex</name>
    <dbReference type="NCBI Taxonomy" id="2045"/>
    <lineage>
        <taxon>Bacteria</taxon>
        <taxon>Bacillati</taxon>
        <taxon>Actinomycetota</taxon>
        <taxon>Actinomycetes</taxon>
        <taxon>Propionibacteriales</taxon>
        <taxon>Nocardioidaceae</taxon>
        <taxon>Pimelobacter</taxon>
    </lineage>
</organism>
<dbReference type="EMBL" id="CP009896">
    <property type="protein sequence ID" value="AJR18621.1"/>
    <property type="molecule type" value="Genomic_DNA"/>
</dbReference>
<evidence type="ECO:0000256" key="2">
    <source>
        <dbReference type="ARBA" id="ARBA00023125"/>
    </source>
</evidence>
<dbReference type="GeneID" id="96611020"/>